<feature type="domain" description="DNA topoisomerase I catalytic core eukaryotic-type" evidence="8">
    <location>
        <begin position="91"/>
        <end position="300"/>
    </location>
</feature>
<proteinExistence type="inferred from homology"/>
<gene>
    <name evidence="10" type="ORF">EV652_103160</name>
</gene>
<dbReference type="GO" id="GO:0006265">
    <property type="term" value="P:DNA topological change"/>
    <property type="evidence" value="ECO:0007669"/>
    <property type="project" value="InterPro"/>
</dbReference>
<evidence type="ECO:0000256" key="4">
    <source>
        <dbReference type="ARBA" id="ARBA00023029"/>
    </source>
</evidence>
<dbReference type="InterPro" id="IPR013500">
    <property type="entry name" value="TopoI_cat_euk"/>
</dbReference>
<dbReference type="EMBL" id="SLWN01000003">
    <property type="protein sequence ID" value="TCO33161.1"/>
    <property type="molecule type" value="Genomic_DNA"/>
</dbReference>
<dbReference type="Gene3D" id="1.10.132.120">
    <property type="match status" value="1"/>
</dbReference>
<dbReference type="InterPro" id="IPR035447">
    <property type="entry name" value="DNA_topo_I_N_sf"/>
</dbReference>
<reference evidence="10 11" key="1">
    <citation type="journal article" date="2015" name="Stand. Genomic Sci.">
        <title>Genomic Encyclopedia of Bacterial and Archaeal Type Strains, Phase III: the genomes of soil and plant-associated and newly described type strains.</title>
        <authorList>
            <person name="Whitman W.B."/>
            <person name="Woyke T."/>
            <person name="Klenk H.P."/>
            <person name="Zhou Y."/>
            <person name="Lilburn T.G."/>
            <person name="Beck B.J."/>
            <person name="De Vos P."/>
            <person name="Vandamme P."/>
            <person name="Eisen J.A."/>
            <person name="Garrity G."/>
            <person name="Hugenholtz P."/>
            <person name="Kyrpides N.C."/>
        </authorList>
    </citation>
    <scope>NUCLEOTIDE SEQUENCE [LARGE SCALE GENOMIC DNA]</scope>
    <source>
        <strain evidence="10 11">VKM Ac-2572</strain>
    </source>
</reference>
<comment type="catalytic activity">
    <reaction evidence="1">
        <text>ATP-independent breakage of single-stranded DNA, followed by passage and rejoining.</text>
        <dbReference type="EC" id="5.6.2.1"/>
    </reaction>
</comment>
<evidence type="ECO:0000256" key="5">
    <source>
        <dbReference type="ARBA" id="ARBA00023125"/>
    </source>
</evidence>
<accession>A0A4R2HPK6</accession>
<evidence type="ECO:0000256" key="6">
    <source>
        <dbReference type="ARBA" id="ARBA00023235"/>
    </source>
</evidence>
<comment type="similarity">
    <text evidence="2">Belongs to the type IB topoisomerase family.</text>
</comment>
<dbReference type="GO" id="GO:0003677">
    <property type="term" value="F:DNA binding"/>
    <property type="evidence" value="ECO:0007669"/>
    <property type="project" value="UniProtKB-KW"/>
</dbReference>
<feature type="domain" description="DNA topoisomerase IB N-terminal" evidence="9">
    <location>
        <begin position="30"/>
        <end position="78"/>
    </location>
</feature>
<dbReference type="Gene3D" id="3.30.66.10">
    <property type="entry name" value="DNA topoisomerase I domain"/>
    <property type="match status" value="1"/>
</dbReference>
<dbReference type="Gene3D" id="3.90.15.10">
    <property type="entry name" value="Topoisomerase I, Chain A, domain 3"/>
    <property type="match status" value="1"/>
</dbReference>
<keyword evidence="5" id="KW-0238">DNA-binding</keyword>
<dbReference type="InterPro" id="IPR014711">
    <property type="entry name" value="TopoI_cat_a-hlx-sub_euk"/>
</dbReference>
<evidence type="ECO:0000256" key="3">
    <source>
        <dbReference type="ARBA" id="ARBA00012891"/>
    </source>
</evidence>
<organism evidence="10 11">
    <name type="scientific">Kribbella steppae</name>
    <dbReference type="NCBI Taxonomy" id="2512223"/>
    <lineage>
        <taxon>Bacteria</taxon>
        <taxon>Bacillati</taxon>
        <taxon>Actinomycetota</taxon>
        <taxon>Actinomycetes</taxon>
        <taxon>Propionibacteriales</taxon>
        <taxon>Kribbellaceae</taxon>
        <taxon>Kribbella</taxon>
    </lineage>
</organism>
<evidence type="ECO:0000313" key="10">
    <source>
        <dbReference type="EMBL" id="TCO33161.1"/>
    </source>
</evidence>
<feature type="region of interest" description="Disordered" evidence="7">
    <location>
        <begin position="1"/>
        <end position="28"/>
    </location>
</feature>
<dbReference type="Pfam" id="PF01028">
    <property type="entry name" value="Topoisom_I"/>
    <property type="match status" value="1"/>
</dbReference>
<dbReference type="Pfam" id="PF21338">
    <property type="entry name" value="Top1B_N_bact"/>
    <property type="match status" value="1"/>
</dbReference>
<dbReference type="SUPFAM" id="SSF55869">
    <property type="entry name" value="DNA topoisomerase I domain"/>
    <property type="match status" value="1"/>
</dbReference>
<dbReference type="SUPFAM" id="SSF56349">
    <property type="entry name" value="DNA breaking-rejoining enzymes"/>
    <property type="match status" value="1"/>
</dbReference>
<keyword evidence="6 10" id="KW-0413">Isomerase</keyword>
<keyword evidence="4" id="KW-0799">Topoisomerase</keyword>
<evidence type="ECO:0000256" key="1">
    <source>
        <dbReference type="ARBA" id="ARBA00000213"/>
    </source>
</evidence>
<dbReference type="InterPro" id="IPR001631">
    <property type="entry name" value="TopoI"/>
</dbReference>
<evidence type="ECO:0000256" key="2">
    <source>
        <dbReference type="ARBA" id="ARBA00006645"/>
    </source>
</evidence>
<evidence type="ECO:0000256" key="7">
    <source>
        <dbReference type="SAM" id="MobiDB-lite"/>
    </source>
</evidence>
<dbReference type="GO" id="GO:0003917">
    <property type="term" value="F:DNA topoisomerase type I (single strand cut, ATP-independent) activity"/>
    <property type="evidence" value="ECO:0007669"/>
    <property type="project" value="UniProtKB-EC"/>
</dbReference>
<evidence type="ECO:0000259" key="9">
    <source>
        <dbReference type="Pfam" id="PF21338"/>
    </source>
</evidence>
<keyword evidence="11" id="KW-1185">Reference proteome</keyword>
<evidence type="ECO:0000313" key="11">
    <source>
        <dbReference type="Proteomes" id="UP000294508"/>
    </source>
</evidence>
<name>A0A4R2HPK6_9ACTN</name>
<dbReference type="AlphaFoldDB" id="A0A4R2HPK6"/>
<dbReference type="EC" id="5.6.2.1" evidence="3"/>
<dbReference type="InterPro" id="IPR049331">
    <property type="entry name" value="Top1B_N_bact"/>
</dbReference>
<dbReference type="Proteomes" id="UP000294508">
    <property type="component" value="Unassembled WGS sequence"/>
</dbReference>
<sequence>MHAGRVSVGMRLRRSDPDGPGLTRRGHGRGFAYLDADGKRVTDQDTLDRIRTLAIPPAWKDLWICPYPNGHLQATGTDDAGRRQYLYHGDWRTTQDADKHDRVRRLARKLPAFREAVDRDLCRKGLVRERVLAVALRMLDYGVFRTGNSQYAEEHGSRGAATLLRDDVRVRKGKLVFDFVAKGGVDRVIELDDNRLVDAVSALKRTRHGEPQLLVYRDRDGYHEIDATMINERFQELVGDDFTVKDLRTWTATVHAAVDLAQADPPITKKALNAAVKDMLAEVADHLGNTPAVARSSYVDPRVVTQYEEGRTIASAVSRHGDDLNDEDTRAALERSVARLLTEG</sequence>
<dbReference type="InterPro" id="IPR011010">
    <property type="entry name" value="DNA_brk_join_enz"/>
</dbReference>
<dbReference type="PRINTS" id="PR00416">
    <property type="entry name" value="EUTPISMRASEI"/>
</dbReference>
<dbReference type="PROSITE" id="PS52038">
    <property type="entry name" value="TOPO_IB_2"/>
    <property type="match status" value="1"/>
</dbReference>
<protein>
    <recommendedName>
        <fullName evidence="3">DNA topoisomerase</fullName>
        <ecNumber evidence="3">5.6.2.1</ecNumber>
    </recommendedName>
</protein>
<evidence type="ECO:0000259" key="8">
    <source>
        <dbReference type="Pfam" id="PF01028"/>
    </source>
</evidence>
<comment type="caution">
    <text evidence="10">The sequence shown here is derived from an EMBL/GenBank/DDBJ whole genome shotgun (WGS) entry which is preliminary data.</text>
</comment>